<protein>
    <recommendedName>
        <fullName evidence="6 10">2,3-bisphosphoglycerate-dependent phosphoglycerate mutase</fullName>
        <shortName evidence="6">BPG-dependent PGAM</shortName>
        <shortName evidence="6">PGAM</shortName>
        <shortName evidence="6">Phosphoglyceromutase</shortName>
        <shortName evidence="6">dPGM</shortName>
        <ecNumber evidence="6 10">5.4.2.11</ecNumber>
    </recommendedName>
</protein>
<dbReference type="NCBIfam" id="TIGR01258">
    <property type="entry name" value="pgm_1"/>
    <property type="match status" value="1"/>
</dbReference>
<dbReference type="PROSITE" id="PS00175">
    <property type="entry name" value="PG_MUTASE"/>
    <property type="match status" value="1"/>
</dbReference>
<keyword evidence="4 6" id="KW-0324">Glycolysis</keyword>
<dbReference type="NCBIfam" id="NF010713">
    <property type="entry name" value="PRK14115.1"/>
    <property type="match status" value="1"/>
</dbReference>
<comment type="similarity">
    <text evidence="2 6">Belongs to the phosphoglycerate mutase family. BPG-dependent PGAM subfamily.</text>
</comment>
<evidence type="ECO:0000256" key="4">
    <source>
        <dbReference type="ARBA" id="ARBA00023152"/>
    </source>
</evidence>
<organism evidence="11 12">
    <name type="scientific">Zhenhengia yiwuensis</name>
    <dbReference type="NCBI Taxonomy" id="2763666"/>
    <lineage>
        <taxon>Bacteria</taxon>
        <taxon>Bacillati</taxon>
        <taxon>Bacillota</taxon>
        <taxon>Clostridia</taxon>
        <taxon>Lachnospirales</taxon>
        <taxon>Lachnospiraceae</taxon>
        <taxon>Zhenhengia</taxon>
    </lineage>
</organism>
<comment type="caution">
    <text evidence="11">The sequence shown here is derived from an EMBL/GenBank/DDBJ whole genome shotgun (WGS) entry which is preliminary data.</text>
</comment>
<proteinExistence type="inferred from homology"/>
<evidence type="ECO:0000313" key="12">
    <source>
        <dbReference type="Proteomes" id="UP000655830"/>
    </source>
</evidence>
<dbReference type="InterPro" id="IPR005952">
    <property type="entry name" value="Phosphogly_mut1"/>
</dbReference>
<evidence type="ECO:0000256" key="9">
    <source>
        <dbReference type="PIRSR" id="PIRSR613078-3"/>
    </source>
</evidence>
<dbReference type="Proteomes" id="UP000655830">
    <property type="component" value="Unassembled WGS sequence"/>
</dbReference>
<evidence type="ECO:0000256" key="2">
    <source>
        <dbReference type="ARBA" id="ARBA00006717"/>
    </source>
</evidence>
<sequence>MIQLVLIRHGESMWNQQNKFTGWTDVELSENGLIEARKAGIVLKQHGFTFDEAYTSMLKRAIRTLWIILHEMDLMWIPVQKSWRLNERHYGMLQGLNKQETIDKYGEEQVHEWRRFVNISPPPLTTEDPRYPGNDIKYQGLTKEELPLTENLAGTEKRVREEWEEHILPSLKVGKKIIISAHGNTLRALVRYLDNLSSDGVANLNIPTGTPLIYEFDETLQPIRHYYLSIEGELPPSTVQKYVHDNLL</sequence>
<feature type="site" description="Transition state stabilizer" evidence="6 9">
    <location>
        <position position="182"/>
    </location>
</feature>
<evidence type="ECO:0000256" key="5">
    <source>
        <dbReference type="ARBA" id="ARBA00023235"/>
    </source>
</evidence>
<keyword evidence="3 6" id="KW-0312">Gluconeogenesis</keyword>
<reference evidence="11" key="1">
    <citation type="submission" date="2020-08" db="EMBL/GenBank/DDBJ databases">
        <title>Genome public.</title>
        <authorList>
            <person name="Liu C."/>
            <person name="Sun Q."/>
        </authorList>
    </citation>
    <scope>NUCLEOTIDE SEQUENCE</scope>
    <source>
        <strain evidence="11">NSJ-12</strain>
    </source>
</reference>
<dbReference type="InterPro" id="IPR001345">
    <property type="entry name" value="PG/BPGM_mutase_AS"/>
</dbReference>
<dbReference type="GO" id="GO:0006094">
    <property type="term" value="P:gluconeogenesis"/>
    <property type="evidence" value="ECO:0007669"/>
    <property type="project" value="UniProtKB-UniRule"/>
</dbReference>
<dbReference type="SMART" id="SM00855">
    <property type="entry name" value="PGAM"/>
    <property type="match status" value="1"/>
</dbReference>
<evidence type="ECO:0000313" key="11">
    <source>
        <dbReference type="EMBL" id="MBC8580459.1"/>
    </source>
</evidence>
<evidence type="ECO:0000256" key="7">
    <source>
        <dbReference type="PIRSR" id="PIRSR613078-1"/>
    </source>
</evidence>
<feature type="active site" description="Tele-phosphohistidine intermediate" evidence="6 7">
    <location>
        <position position="9"/>
    </location>
</feature>
<feature type="binding site" evidence="6 8">
    <location>
        <position position="60"/>
    </location>
    <ligand>
        <name>substrate</name>
    </ligand>
</feature>
<feature type="binding site" evidence="6 8">
    <location>
        <begin position="183"/>
        <end position="184"/>
    </location>
    <ligand>
        <name>substrate</name>
    </ligand>
</feature>
<comment type="pathway">
    <text evidence="6 10">Carbohydrate degradation; glycolysis; pyruvate from D-glyceraldehyde 3-phosphate: step 3/5.</text>
</comment>
<comment type="function">
    <text evidence="6 10">Catalyzes the interconversion of 2-phosphoglycerate and 3-phosphoglycerate.</text>
</comment>
<feature type="binding site" evidence="6 8">
    <location>
        <position position="98"/>
    </location>
    <ligand>
        <name>substrate</name>
    </ligand>
</feature>
<name>A0A926EHI0_9FIRM</name>
<evidence type="ECO:0000256" key="8">
    <source>
        <dbReference type="PIRSR" id="PIRSR613078-2"/>
    </source>
</evidence>
<keyword evidence="12" id="KW-1185">Reference proteome</keyword>
<feature type="active site" description="Proton donor/acceptor" evidence="6 7">
    <location>
        <position position="87"/>
    </location>
</feature>
<dbReference type="PANTHER" id="PTHR11931">
    <property type="entry name" value="PHOSPHOGLYCERATE MUTASE"/>
    <property type="match status" value="1"/>
</dbReference>
<dbReference type="RefSeq" id="WP_330597705.1">
    <property type="nucleotide sequence ID" value="NZ_JACRSY010000021.1"/>
</dbReference>
<evidence type="ECO:0000256" key="3">
    <source>
        <dbReference type="ARBA" id="ARBA00022432"/>
    </source>
</evidence>
<dbReference type="CDD" id="cd07067">
    <property type="entry name" value="HP_PGM_like"/>
    <property type="match status" value="1"/>
</dbReference>
<feature type="binding site" evidence="6 8">
    <location>
        <begin position="114"/>
        <end position="115"/>
    </location>
    <ligand>
        <name>substrate</name>
    </ligand>
</feature>
<dbReference type="GO" id="GO:0004619">
    <property type="term" value="F:phosphoglycerate mutase activity"/>
    <property type="evidence" value="ECO:0007669"/>
    <property type="project" value="UniProtKB-UniRule"/>
</dbReference>
<dbReference type="Gene3D" id="3.40.50.1240">
    <property type="entry name" value="Phosphoglycerate mutase-like"/>
    <property type="match status" value="1"/>
</dbReference>
<comment type="catalytic activity">
    <reaction evidence="1 6 10">
        <text>(2R)-2-phosphoglycerate = (2R)-3-phosphoglycerate</text>
        <dbReference type="Rhea" id="RHEA:15901"/>
        <dbReference type="ChEBI" id="CHEBI:58272"/>
        <dbReference type="ChEBI" id="CHEBI:58289"/>
        <dbReference type="EC" id="5.4.2.11"/>
    </reaction>
</comment>
<dbReference type="InterPro" id="IPR013078">
    <property type="entry name" value="His_Pase_superF_clade-1"/>
</dbReference>
<dbReference type="Pfam" id="PF00300">
    <property type="entry name" value="His_Phos_1"/>
    <property type="match status" value="1"/>
</dbReference>
<feature type="binding site" evidence="6 8">
    <location>
        <begin position="21"/>
        <end position="22"/>
    </location>
    <ligand>
        <name>substrate</name>
    </ligand>
</feature>
<dbReference type="GO" id="GO:0006096">
    <property type="term" value="P:glycolytic process"/>
    <property type="evidence" value="ECO:0007669"/>
    <property type="project" value="UniProtKB-UniRule"/>
</dbReference>
<evidence type="ECO:0000256" key="1">
    <source>
        <dbReference type="ARBA" id="ARBA00000380"/>
    </source>
</evidence>
<feature type="binding site" evidence="6 8">
    <location>
        <begin position="87"/>
        <end position="90"/>
    </location>
    <ligand>
        <name>substrate</name>
    </ligand>
</feature>
<dbReference type="SUPFAM" id="SSF53254">
    <property type="entry name" value="Phosphoglycerate mutase-like"/>
    <property type="match status" value="1"/>
</dbReference>
<keyword evidence="5 6" id="KW-0413">Isomerase</keyword>
<dbReference type="FunFam" id="3.40.50.1240:FF:000003">
    <property type="entry name" value="2,3-bisphosphoglycerate-dependent phosphoglycerate mutase"/>
    <property type="match status" value="1"/>
</dbReference>
<dbReference type="InterPro" id="IPR029033">
    <property type="entry name" value="His_PPase_superfam"/>
</dbReference>
<dbReference type="PIRSF" id="PIRSF000709">
    <property type="entry name" value="6PFK_2-Ptase"/>
    <property type="match status" value="1"/>
</dbReference>
<dbReference type="AlphaFoldDB" id="A0A926EHI0"/>
<dbReference type="EMBL" id="JACRSY010000021">
    <property type="protein sequence ID" value="MBC8580459.1"/>
    <property type="molecule type" value="Genomic_DNA"/>
</dbReference>
<feature type="binding site" evidence="6 8">
    <location>
        <begin position="8"/>
        <end position="15"/>
    </location>
    <ligand>
        <name>substrate</name>
    </ligand>
</feature>
<gene>
    <name evidence="6 11" type="primary">gpmA</name>
    <name evidence="11" type="ORF">H8718_13065</name>
</gene>
<dbReference type="EC" id="5.4.2.11" evidence="6 10"/>
<evidence type="ECO:0000256" key="6">
    <source>
        <dbReference type="HAMAP-Rule" id="MF_01039"/>
    </source>
</evidence>
<accession>A0A926EHI0</accession>
<evidence type="ECO:0000256" key="10">
    <source>
        <dbReference type="RuleBase" id="RU004512"/>
    </source>
</evidence>
<dbReference type="HAMAP" id="MF_01039">
    <property type="entry name" value="PGAM_GpmA"/>
    <property type="match status" value="1"/>
</dbReference>